<proteinExistence type="predicted"/>
<dbReference type="InterPro" id="IPR049012">
    <property type="entry name" value="Mutator_transp_dom"/>
</dbReference>
<sequence length="226" mass="25287">MKLSNAALKANVNPKCTTDCKIADPLGETINSSCHDENINSIPSEGVNNNRQDSFDASSALRDEQSQPLDANTEEIKNRSAKEIVLEGKRVVDIQYFWNSMKSIGNHAPWMGCSLNNMEITGENRNGLNYQLTFKCNMLNLIQQVSTIPDPEFINDSIVVGATSVGSGYTHLKQIMSAINVPIFAQSTYDKIHNKVCDTWEETAIEEMYTFYGPPTTLRLILMNEW</sequence>
<accession>A0A8K0DDR1</accession>
<keyword evidence="4" id="KW-1185">Reference proteome</keyword>
<evidence type="ECO:0000313" key="4">
    <source>
        <dbReference type="Proteomes" id="UP000801492"/>
    </source>
</evidence>
<evidence type="ECO:0000259" key="2">
    <source>
        <dbReference type="Pfam" id="PF20700"/>
    </source>
</evidence>
<comment type="caution">
    <text evidence="3">The sequence shown here is derived from an EMBL/GenBank/DDBJ whole genome shotgun (WGS) entry which is preliminary data.</text>
</comment>
<dbReference type="Pfam" id="PF20700">
    <property type="entry name" value="Mutator"/>
    <property type="match status" value="1"/>
</dbReference>
<dbReference type="EMBL" id="VTPC01001356">
    <property type="protein sequence ID" value="KAF2902246.1"/>
    <property type="molecule type" value="Genomic_DNA"/>
</dbReference>
<evidence type="ECO:0000256" key="1">
    <source>
        <dbReference type="SAM" id="MobiDB-lite"/>
    </source>
</evidence>
<dbReference type="AlphaFoldDB" id="A0A8K0DDR1"/>
<feature type="domain" description="Mutator-like transposase" evidence="2">
    <location>
        <begin position="88"/>
        <end position="209"/>
    </location>
</feature>
<feature type="compositionally biased region" description="Polar residues" evidence="1">
    <location>
        <begin position="41"/>
        <end position="57"/>
    </location>
</feature>
<name>A0A8K0DDR1_IGNLU</name>
<dbReference type="OrthoDB" id="6783392at2759"/>
<organism evidence="3 4">
    <name type="scientific">Ignelater luminosus</name>
    <name type="common">Cucubano</name>
    <name type="synonym">Pyrophorus luminosus</name>
    <dbReference type="NCBI Taxonomy" id="2038154"/>
    <lineage>
        <taxon>Eukaryota</taxon>
        <taxon>Metazoa</taxon>
        <taxon>Ecdysozoa</taxon>
        <taxon>Arthropoda</taxon>
        <taxon>Hexapoda</taxon>
        <taxon>Insecta</taxon>
        <taxon>Pterygota</taxon>
        <taxon>Neoptera</taxon>
        <taxon>Endopterygota</taxon>
        <taxon>Coleoptera</taxon>
        <taxon>Polyphaga</taxon>
        <taxon>Elateriformia</taxon>
        <taxon>Elateroidea</taxon>
        <taxon>Elateridae</taxon>
        <taxon>Agrypninae</taxon>
        <taxon>Pyrophorini</taxon>
        <taxon>Ignelater</taxon>
    </lineage>
</organism>
<feature type="region of interest" description="Disordered" evidence="1">
    <location>
        <begin position="41"/>
        <end position="71"/>
    </location>
</feature>
<protein>
    <recommendedName>
        <fullName evidence="2">Mutator-like transposase domain-containing protein</fullName>
    </recommendedName>
</protein>
<evidence type="ECO:0000313" key="3">
    <source>
        <dbReference type="EMBL" id="KAF2902246.1"/>
    </source>
</evidence>
<dbReference type="Proteomes" id="UP000801492">
    <property type="component" value="Unassembled WGS sequence"/>
</dbReference>
<reference evidence="3" key="1">
    <citation type="submission" date="2019-08" db="EMBL/GenBank/DDBJ databases">
        <title>The genome of the North American firefly Photinus pyralis.</title>
        <authorList>
            <consortium name="Photinus pyralis genome working group"/>
            <person name="Fallon T.R."/>
            <person name="Sander Lower S.E."/>
            <person name="Weng J.-K."/>
        </authorList>
    </citation>
    <scope>NUCLEOTIDE SEQUENCE</scope>
    <source>
        <strain evidence="3">TRF0915ILg1</strain>
        <tissue evidence="3">Whole body</tissue>
    </source>
</reference>
<gene>
    <name evidence="3" type="ORF">ILUMI_03938</name>
</gene>